<dbReference type="Proteomes" id="UP000076927">
    <property type="component" value="Chromosome"/>
</dbReference>
<reference evidence="1 2" key="1">
    <citation type="submission" date="2015-01" db="EMBL/GenBank/DDBJ databases">
        <title>Paenibacillus swuensis/DY6/whole genome sequencing.</title>
        <authorList>
            <person name="Kim M.K."/>
            <person name="Srinivasan S."/>
            <person name="Lee J.-J."/>
        </authorList>
    </citation>
    <scope>NUCLEOTIDE SEQUENCE [LARGE SCALE GENOMIC DNA]</scope>
    <source>
        <strain evidence="1 2">DY6</strain>
    </source>
</reference>
<evidence type="ECO:0000313" key="2">
    <source>
        <dbReference type="Proteomes" id="UP000076927"/>
    </source>
</evidence>
<dbReference type="PATRIC" id="fig|1178515.4.peg.3521"/>
<organism evidence="1 2">
    <name type="scientific">Paenibacillus swuensis</name>
    <dbReference type="NCBI Taxonomy" id="1178515"/>
    <lineage>
        <taxon>Bacteria</taxon>
        <taxon>Bacillati</taxon>
        <taxon>Bacillota</taxon>
        <taxon>Bacilli</taxon>
        <taxon>Bacillales</taxon>
        <taxon>Paenibacillaceae</taxon>
        <taxon>Paenibacillus</taxon>
    </lineage>
</organism>
<evidence type="ECO:0000313" key="1">
    <source>
        <dbReference type="EMBL" id="ANE47778.1"/>
    </source>
</evidence>
<sequence>MEVARLKIHTSNIELEHLVFKDKNGRRHSFHSMLAEQMDWNKSELTEESGLFRVFGTLSAELKAPITNEFHEEYLLQSSLHLPNAFLMNHPVLVIQGIPEPIFLRIETQRLEWKEKRNVLYILK</sequence>
<name>A0A172TL62_9BACL</name>
<protein>
    <submittedName>
        <fullName evidence="1">Uncharacterized protein</fullName>
    </submittedName>
</protein>
<keyword evidence="2" id="KW-1185">Reference proteome</keyword>
<dbReference type="KEGG" id="pswu:SY83_17490"/>
<dbReference type="AlphaFoldDB" id="A0A172TL62"/>
<gene>
    <name evidence="1" type="ORF">SY83_17490</name>
</gene>
<dbReference type="EMBL" id="CP011388">
    <property type="protein sequence ID" value="ANE47778.1"/>
    <property type="molecule type" value="Genomic_DNA"/>
</dbReference>
<accession>A0A172TL62</accession>
<proteinExistence type="predicted"/>